<accession>A0A378UEM0</accession>
<organism evidence="2 3">
    <name type="scientific">Bergeriella denitrificans</name>
    <name type="common">Neisseria denitrificans</name>
    <dbReference type="NCBI Taxonomy" id="494"/>
    <lineage>
        <taxon>Bacteria</taxon>
        <taxon>Pseudomonadati</taxon>
        <taxon>Pseudomonadota</taxon>
        <taxon>Betaproteobacteria</taxon>
        <taxon>Neisseriales</taxon>
        <taxon>Neisseriaceae</taxon>
        <taxon>Bergeriella</taxon>
    </lineage>
</organism>
<dbReference type="EMBL" id="UGQS01000001">
    <property type="protein sequence ID" value="STZ75767.1"/>
    <property type="molecule type" value="Genomic_DNA"/>
</dbReference>
<feature type="transmembrane region" description="Helical" evidence="1">
    <location>
        <begin position="20"/>
        <end position="42"/>
    </location>
</feature>
<evidence type="ECO:0000256" key="1">
    <source>
        <dbReference type="SAM" id="Phobius"/>
    </source>
</evidence>
<name>A0A378UEM0_BERDE</name>
<keyword evidence="1" id="KW-0812">Transmembrane</keyword>
<keyword evidence="1" id="KW-0472">Membrane</keyword>
<gene>
    <name evidence="2" type="ORF">NCTC10295_00520</name>
</gene>
<sequence>MNFPAQTCPHGRLVLLYAAFHYIMAFFQTAFSMSSDFSALLHQKISNADYRRIIGDNLPDLSDSEQRLLHDILQQFAFDVVQAQALAQAVLQQIRFDPDAFHIDSDDEDITGVCPHCINPPMPPLRDYLAWREKRG</sequence>
<evidence type="ECO:0000313" key="2">
    <source>
        <dbReference type="EMBL" id="STZ75767.1"/>
    </source>
</evidence>
<dbReference type="AlphaFoldDB" id="A0A378UEM0"/>
<protein>
    <submittedName>
        <fullName evidence="2">Uncharacterized protein</fullName>
    </submittedName>
</protein>
<dbReference type="Proteomes" id="UP000254651">
    <property type="component" value="Unassembled WGS sequence"/>
</dbReference>
<reference evidence="2 3" key="1">
    <citation type="submission" date="2018-06" db="EMBL/GenBank/DDBJ databases">
        <authorList>
            <consortium name="Pathogen Informatics"/>
            <person name="Doyle S."/>
        </authorList>
    </citation>
    <scope>NUCLEOTIDE SEQUENCE [LARGE SCALE GENOMIC DNA]</scope>
    <source>
        <strain evidence="2 3">NCTC10295</strain>
    </source>
</reference>
<evidence type="ECO:0000313" key="3">
    <source>
        <dbReference type="Proteomes" id="UP000254651"/>
    </source>
</evidence>
<proteinExistence type="predicted"/>
<keyword evidence="1" id="KW-1133">Transmembrane helix</keyword>
<keyword evidence="3" id="KW-1185">Reference proteome</keyword>